<dbReference type="CDD" id="cd02440">
    <property type="entry name" value="AdoMet_MTases"/>
    <property type="match status" value="1"/>
</dbReference>
<dbReference type="InterPro" id="IPR054170">
    <property type="entry name" value="RlmL_1st"/>
</dbReference>
<dbReference type="Pfam" id="PF02926">
    <property type="entry name" value="THUMP"/>
    <property type="match status" value="1"/>
</dbReference>
<dbReference type="InterPro" id="IPR019614">
    <property type="entry name" value="SAM-dep_methyl-trfase"/>
</dbReference>
<comment type="caution">
    <text evidence="9">The sequence shown here is derived from an EMBL/GenBank/DDBJ whole genome shotgun (WGS) entry which is preliminary data.</text>
</comment>
<dbReference type="Gene3D" id="3.40.50.150">
    <property type="entry name" value="Vaccinia Virus protein VP39"/>
    <property type="match status" value="2"/>
</dbReference>
<evidence type="ECO:0000256" key="7">
    <source>
        <dbReference type="PROSITE-ProRule" id="PRU00529"/>
    </source>
</evidence>
<dbReference type="InterPro" id="IPR029063">
    <property type="entry name" value="SAM-dependent_MTases_sf"/>
</dbReference>
<dbReference type="PIRSF" id="PIRSF037618">
    <property type="entry name" value="RNA_Mtase_bacteria_prd"/>
    <property type="match status" value="1"/>
</dbReference>
<dbReference type="PROSITE" id="PS00092">
    <property type="entry name" value="N6_MTASE"/>
    <property type="match status" value="1"/>
</dbReference>
<comment type="similarity">
    <text evidence="6">Belongs to the methyltransferase superfamily. RlmKL family.</text>
</comment>
<dbReference type="InterPro" id="IPR017244">
    <property type="entry name" value="23SrRNA_methyltr_KL"/>
</dbReference>
<dbReference type="InterPro" id="IPR000241">
    <property type="entry name" value="RlmKL-like_Mtase"/>
</dbReference>
<keyword evidence="3 6" id="KW-0489">Methyltransferase</keyword>
<dbReference type="PANTHER" id="PTHR47313:SF1">
    <property type="entry name" value="RIBOSOMAL RNA LARGE SUBUNIT METHYLTRANSFERASE K_L"/>
    <property type="match status" value="1"/>
</dbReference>
<keyword evidence="5 6" id="KW-0949">S-adenosyl-L-methionine</keyword>
<dbReference type="GO" id="GO:0070043">
    <property type="term" value="F:rRNA (guanine-N7-)-methyltransferase activity"/>
    <property type="evidence" value="ECO:0007669"/>
    <property type="project" value="UniProtKB-UniRule"/>
</dbReference>
<protein>
    <recommendedName>
        <fullName evidence="6">Ribosomal RNA large subunit methyltransferase K/L</fullName>
    </recommendedName>
    <domain>
        <recommendedName>
            <fullName evidence="6">23S rRNA m2G2445 methyltransferase</fullName>
            <ecNumber evidence="6">2.1.1.173</ecNumber>
        </recommendedName>
        <alternativeName>
            <fullName evidence="6">rRNA (guanine-N(2)-)-methyltransferase RlmL</fullName>
        </alternativeName>
    </domain>
    <domain>
        <recommendedName>
            <fullName evidence="6">23S rRNA m7G2069 methyltransferase</fullName>
            <ecNumber evidence="6">2.1.1.264</ecNumber>
        </recommendedName>
        <alternativeName>
            <fullName evidence="6">rRNA (guanine-N(7)-)-methyltransferase RlmK</fullName>
        </alternativeName>
    </domain>
</protein>
<dbReference type="Gene3D" id="3.30.750.80">
    <property type="entry name" value="RNA methyltransferase domain (HRMD) like"/>
    <property type="match status" value="1"/>
</dbReference>
<reference evidence="9 10" key="1">
    <citation type="submission" date="2018-08" db="EMBL/GenBank/DDBJ databases">
        <authorList>
            <person name="Khan S.A."/>
        </authorList>
    </citation>
    <scope>NUCLEOTIDE SEQUENCE [LARGE SCALE GENOMIC DNA]</scope>
    <source>
        <strain evidence="9 10">GTF-13</strain>
    </source>
</reference>
<dbReference type="SUPFAM" id="SSF53335">
    <property type="entry name" value="S-adenosyl-L-methionine-dependent methyltransferases"/>
    <property type="match status" value="2"/>
</dbReference>
<dbReference type="NCBIfam" id="NF008748">
    <property type="entry name" value="PRK11783.1"/>
    <property type="match status" value="1"/>
</dbReference>
<evidence type="ECO:0000256" key="6">
    <source>
        <dbReference type="HAMAP-Rule" id="MF_01858"/>
    </source>
</evidence>
<keyword evidence="1 6" id="KW-0963">Cytoplasm</keyword>
<gene>
    <name evidence="6 9" type="primary">rlmL</name>
    <name evidence="9" type="ORF">D0544_07085</name>
</gene>
<keyword evidence="10" id="KW-1185">Reference proteome</keyword>
<dbReference type="HAMAP" id="MF_01858">
    <property type="entry name" value="23SrRNA_methyltr_KL"/>
    <property type="match status" value="1"/>
</dbReference>
<dbReference type="Pfam" id="PF10672">
    <property type="entry name" value="Methyltrans_SAM"/>
    <property type="match status" value="1"/>
</dbReference>
<dbReference type="Gene3D" id="3.30.2130.30">
    <property type="match status" value="1"/>
</dbReference>
<evidence type="ECO:0000313" key="10">
    <source>
        <dbReference type="Proteomes" id="UP000280792"/>
    </source>
</evidence>
<dbReference type="InterPro" id="IPR004114">
    <property type="entry name" value="THUMP_dom"/>
</dbReference>
<dbReference type="Pfam" id="PF01170">
    <property type="entry name" value="UPF0020"/>
    <property type="match status" value="1"/>
</dbReference>
<dbReference type="EMBL" id="QWEZ01000001">
    <property type="protein sequence ID" value="RRJ84846.1"/>
    <property type="molecule type" value="Genomic_DNA"/>
</dbReference>
<organism evidence="9 10">
    <name type="scientific">Aestuariirhabdus litorea</name>
    <dbReference type="NCBI Taxonomy" id="2528527"/>
    <lineage>
        <taxon>Bacteria</taxon>
        <taxon>Pseudomonadati</taxon>
        <taxon>Pseudomonadota</taxon>
        <taxon>Gammaproteobacteria</taxon>
        <taxon>Oceanospirillales</taxon>
        <taxon>Aestuariirhabdaceae</taxon>
        <taxon>Aestuariirhabdus</taxon>
    </lineage>
</organism>
<proteinExistence type="inferred from homology"/>
<dbReference type="GO" id="GO:0005737">
    <property type="term" value="C:cytoplasm"/>
    <property type="evidence" value="ECO:0007669"/>
    <property type="project" value="UniProtKB-SubCell"/>
</dbReference>
<dbReference type="Pfam" id="PF22020">
    <property type="entry name" value="RlmL_1st"/>
    <property type="match status" value="1"/>
</dbReference>
<evidence type="ECO:0000256" key="4">
    <source>
        <dbReference type="ARBA" id="ARBA00022679"/>
    </source>
</evidence>
<keyword evidence="7" id="KW-0694">RNA-binding</keyword>
<feature type="domain" description="THUMP" evidence="8">
    <location>
        <begin position="46"/>
        <end position="157"/>
    </location>
</feature>
<keyword evidence="2 6" id="KW-0698">rRNA processing</keyword>
<name>A0A3P3VT29_9GAMM</name>
<comment type="function">
    <text evidence="6">Specifically methylates the guanine in position 2445 (m2G2445) and the guanine in position 2069 (m7G2069) of 23S rRNA.</text>
</comment>
<dbReference type="GO" id="GO:0003723">
    <property type="term" value="F:RNA binding"/>
    <property type="evidence" value="ECO:0007669"/>
    <property type="project" value="UniProtKB-UniRule"/>
</dbReference>
<comment type="catalytic activity">
    <reaction evidence="6">
        <text>guanosine(2445) in 23S rRNA + S-adenosyl-L-methionine = N(2)-methylguanosine(2445) in 23S rRNA + S-adenosyl-L-homocysteine + H(+)</text>
        <dbReference type="Rhea" id="RHEA:42740"/>
        <dbReference type="Rhea" id="RHEA-COMP:10215"/>
        <dbReference type="Rhea" id="RHEA-COMP:10216"/>
        <dbReference type="ChEBI" id="CHEBI:15378"/>
        <dbReference type="ChEBI" id="CHEBI:57856"/>
        <dbReference type="ChEBI" id="CHEBI:59789"/>
        <dbReference type="ChEBI" id="CHEBI:74269"/>
        <dbReference type="ChEBI" id="CHEBI:74481"/>
        <dbReference type="EC" id="2.1.1.173"/>
    </reaction>
</comment>
<dbReference type="GO" id="GO:0052915">
    <property type="term" value="F:23S rRNA (guanine(2445)-N(2))-methyltransferase activity"/>
    <property type="evidence" value="ECO:0007669"/>
    <property type="project" value="UniProtKB-UniRule"/>
</dbReference>
<accession>A0A3P3VT29</accession>
<dbReference type="PROSITE" id="PS51165">
    <property type="entry name" value="THUMP"/>
    <property type="match status" value="1"/>
</dbReference>
<dbReference type="Proteomes" id="UP000280792">
    <property type="component" value="Unassembled WGS sequence"/>
</dbReference>
<dbReference type="SMART" id="SM00981">
    <property type="entry name" value="THUMP"/>
    <property type="match status" value="1"/>
</dbReference>
<dbReference type="InterPro" id="IPR002052">
    <property type="entry name" value="DNA_methylase_N6_adenine_CS"/>
</dbReference>
<evidence type="ECO:0000313" key="9">
    <source>
        <dbReference type="EMBL" id="RRJ84846.1"/>
    </source>
</evidence>
<comment type="catalytic activity">
    <reaction evidence="6">
        <text>guanosine(2069) in 23S rRNA + S-adenosyl-L-methionine = N(2)-methylguanosine(2069) in 23S rRNA + S-adenosyl-L-homocysteine + H(+)</text>
        <dbReference type="Rhea" id="RHEA:43772"/>
        <dbReference type="Rhea" id="RHEA-COMP:10688"/>
        <dbReference type="Rhea" id="RHEA-COMP:10689"/>
        <dbReference type="ChEBI" id="CHEBI:15378"/>
        <dbReference type="ChEBI" id="CHEBI:57856"/>
        <dbReference type="ChEBI" id="CHEBI:59789"/>
        <dbReference type="ChEBI" id="CHEBI:74269"/>
        <dbReference type="ChEBI" id="CHEBI:74481"/>
        <dbReference type="EC" id="2.1.1.264"/>
    </reaction>
</comment>
<evidence type="ECO:0000256" key="2">
    <source>
        <dbReference type="ARBA" id="ARBA00022552"/>
    </source>
</evidence>
<evidence type="ECO:0000256" key="5">
    <source>
        <dbReference type="ARBA" id="ARBA00022691"/>
    </source>
</evidence>
<keyword evidence="4 6" id="KW-0808">Transferase</keyword>
<dbReference type="EC" id="2.1.1.173" evidence="6"/>
<dbReference type="AlphaFoldDB" id="A0A3P3VT29"/>
<dbReference type="PANTHER" id="PTHR47313">
    <property type="entry name" value="RIBOSOMAL RNA LARGE SUBUNIT METHYLTRANSFERASE K/L"/>
    <property type="match status" value="1"/>
</dbReference>
<evidence type="ECO:0000259" key="8">
    <source>
        <dbReference type="PROSITE" id="PS51165"/>
    </source>
</evidence>
<reference evidence="9 10" key="2">
    <citation type="submission" date="2018-12" db="EMBL/GenBank/DDBJ databases">
        <title>Simiduia agarivorans gen. nov., sp. nov., a marine, agarolytic bacterium isolated from shallow coastal water from Keelung, Taiwan.</title>
        <authorList>
            <person name="Shieh W.Y."/>
        </authorList>
    </citation>
    <scope>NUCLEOTIDE SEQUENCE [LARGE SCALE GENOMIC DNA]</scope>
    <source>
        <strain evidence="9 10">GTF-13</strain>
    </source>
</reference>
<comment type="subcellular location">
    <subcellularLocation>
        <location evidence="6">Cytoplasm</location>
    </subcellularLocation>
</comment>
<dbReference type="RefSeq" id="WP_125015278.1">
    <property type="nucleotide sequence ID" value="NZ_QWEZ01000001.1"/>
</dbReference>
<dbReference type="EC" id="2.1.1.264" evidence="6"/>
<evidence type="ECO:0000256" key="1">
    <source>
        <dbReference type="ARBA" id="ARBA00022490"/>
    </source>
</evidence>
<evidence type="ECO:0000256" key="3">
    <source>
        <dbReference type="ARBA" id="ARBA00022603"/>
    </source>
</evidence>
<dbReference type="CDD" id="cd11715">
    <property type="entry name" value="THUMP_AdoMetMT"/>
    <property type="match status" value="1"/>
</dbReference>
<sequence>MTHPLDLFASCPKGLEGQLLQELLSLGAEEARETVAGVSFKGPVEVAYRCCLWSRLANRILLRLTRFAVESGDDLYRGVAAVDWSEHLAPSGSLRVDCRGEVKGINNSHFGALKAKDAIVDQMRERSGQRPSVDRQNPDLRVSLVLAKGHAIVSIDLSGQSLHQRGYRKEAGAAPLKENLAAAVLYRCGWPELATAGGSLVDPMCGSATLLIEAALMATDTAPGLARERFGFHGWQGHVPAVWQRVREEALERQARGIEGYRASITGFEGDGKVVQRAQNNIQRAGMGHCIQLQVAELATLKRPELAATPGLLVTNPPYGERLGEEASLLYLYRYLGSAMREQFLGWRGAVLTGNPELGKRMGIRARRQYSYFNGALPTRLLMFEIDPEWFVRGREGAEAGAQGVSGAAPLSAGAQMVANRLRKNRRQLAKWVRREELQCYRVYDADMPEYSAAVDLYGDWVCVQEYQAPKSIDPDKATGRLRELLSAIPEALEVDPTRIVLKERKRQSGKEQYQRQDRQGAQLEVVEHGCRLLVNLTDYLDTGLFLDHRPMRRRIGQEAKGKRFLNLFCYTGAATVHAAHGGARSSVSVDLSATYLEWARKNLSLNGFSERHQLVRADCMEWIRDNRETFDLIFIDPPTFSNSKRMEGVFDVQRDQVVLIDAAMKSLAQDGVLYFSNNFRRFQLDEGVSQRYQVEEISPQTLDPDFARNPKIHRCWRLTHRAPSAQGKKAIWGQ</sequence>